<proteinExistence type="predicted"/>
<comment type="caution">
    <text evidence="1">The sequence shown here is derived from an EMBL/GenBank/DDBJ whole genome shotgun (WGS) entry which is preliminary data.</text>
</comment>
<dbReference type="Proteomes" id="UP001207468">
    <property type="component" value="Unassembled WGS sequence"/>
</dbReference>
<name>A0ACC0U670_9AGAM</name>
<dbReference type="EMBL" id="JAGFNK010000139">
    <property type="protein sequence ID" value="KAI9507133.1"/>
    <property type="molecule type" value="Genomic_DNA"/>
</dbReference>
<organism evidence="1 2">
    <name type="scientific">Russula earlei</name>
    <dbReference type="NCBI Taxonomy" id="71964"/>
    <lineage>
        <taxon>Eukaryota</taxon>
        <taxon>Fungi</taxon>
        <taxon>Dikarya</taxon>
        <taxon>Basidiomycota</taxon>
        <taxon>Agaricomycotina</taxon>
        <taxon>Agaricomycetes</taxon>
        <taxon>Russulales</taxon>
        <taxon>Russulaceae</taxon>
        <taxon>Russula</taxon>
    </lineage>
</organism>
<sequence length="212" mass="23618">MQHAHTHSGLGSSLYRMLSPSRSGGDGDLPLPSPSACPQNFFVLRTPQHWHPPNARAYLCHSSTASCPPWSATHALNPRQTITAWAAAAPMRATWKDQRGRAAPTRHTAPGKIPRWVQMVRAWCASRGRGMRGGPVRIEGSSCCSNFPQGCMVRTRPEFYSEDSVSRVWGHKHYAVMYLPIQRTTLRWVNLCTVGKQVSVLTSVSRVWGHKH</sequence>
<protein>
    <submittedName>
        <fullName evidence="1">Uncharacterized protein</fullName>
    </submittedName>
</protein>
<accession>A0ACC0U670</accession>
<keyword evidence="2" id="KW-1185">Reference proteome</keyword>
<reference evidence="1" key="1">
    <citation type="submission" date="2021-03" db="EMBL/GenBank/DDBJ databases">
        <title>Evolutionary priming and transition to the ectomycorrhizal habit in an iconic lineage of mushroom-forming fungi: is preadaptation a requirement?</title>
        <authorList>
            <consortium name="DOE Joint Genome Institute"/>
            <person name="Looney B.P."/>
            <person name="Miyauchi S."/>
            <person name="Morin E."/>
            <person name="Drula E."/>
            <person name="Courty P.E."/>
            <person name="Chicoki N."/>
            <person name="Fauchery L."/>
            <person name="Kohler A."/>
            <person name="Kuo A."/>
            <person name="LaButti K."/>
            <person name="Pangilinan J."/>
            <person name="Lipzen A."/>
            <person name="Riley R."/>
            <person name="Andreopoulos W."/>
            <person name="He G."/>
            <person name="Johnson J."/>
            <person name="Barry K.W."/>
            <person name="Grigoriev I.V."/>
            <person name="Nagy L."/>
            <person name="Hibbett D."/>
            <person name="Henrissat B."/>
            <person name="Matheny P.B."/>
            <person name="Labbe J."/>
            <person name="Martin A.F."/>
        </authorList>
    </citation>
    <scope>NUCLEOTIDE SEQUENCE</scope>
    <source>
        <strain evidence="1">BPL698</strain>
    </source>
</reference>
<evidence type="ECO:0000313" key="1">
    <source>
        <dbReference type="EMBL" id="KAI9507133.1"/>
    </source>
</evidence>
<evidence type="ECO:0000313" key="2">
    <source>
        <dbReference type="Proteomes" id="UP001207468"/>
    </source>
</evidence>
<gene>
    <name evidence="1" type="ORF">F5148DRAFT_152182</name>
</gene>